<evidence type="ECO:0000256" key="2">
    <source>
        <dbReference type="SAM" id="Phobius"/>
    </source>
</evidence>
<dbReference type="PANTHER" id="PTHR36812:SF9">
    <property type="entry name" value="MYB-LIKE PROTEIN X ISOFORM X1"/>
    <property type="match status" value="1"/>
</dbReference>
<keyword evidence="2" id="KW-0472">Membrane</keyword>
<feature type="transmembrane region" description="Helical" evidence="2">
    <location>
        <begin position="361"/>
        <end position="382"/>
    </location>
</feature>
<dbReference type="EMBL" id="BDSP01000073">
    <property type="protein sequence ID" value="GAX13808.1"/>
    <property type="molecule type" value="Genomic_DNA"/>
</dbReference>
<feature type="compositionally biased region" description="Basic residues" evidence="1">
    <location>
        <begin position="108"/>
        <end position="117"/>
    </location>
</feature>
<comment type="caution">
    <text evidence="3">The sequence shown here is derived from an EMBL/GenBank/DDBJ whole genome shotgun (WGS) entry which is preliminary data.</text>
</comment>
<gene>
    <name evidence="3" type="ORF">FisN_30Lh102</name>
</gene>
<proteinExistence type="predicted"/>
<dbReference type="InParanoid" id="A0A1Z5JJ49"/>
<dbReference type="AlphaFoldDB" id="A0A1Z5JJ49"/>
<feature type="compositionally biased region" description="Acidic residues" evidence="1">
    <location>
        <begin position="130"/>
        <end position="139"/>
    </location>
</feature>
<feature type="compositionally biased region" description="Basic and acidic residues" evidence="1">
    <location>
        <begin position="141"/>
        <end position="153"/>
    </location>
</feature>
<feature type="compositionally biased region" description="Acidic residues" evidence="1">
    <location>
        <begin position="93"/>
        <end position="104"/>
    </location>
</feature>
<feature type="compositionally biased region" description="Polar residues" evidence="1">
    <location>
        <begin position="193"/>
        <end position="219"/>
    </location>
</feature>
<feature type="compositionally biased region" description="Acidic residues" evidence="1">
    <location>
        <begin position="414"/>
        <end position="427"/>
    </location>
</feature>
<accession>A0A1Z5JJ49</accession>
<reference evidence="3 4" key="1">
    <citation type="journal article" date="2015" name="Plant Cell">
        <title>Oil accumulation by the oleaginous diatom Fistulifera solaris as revealed by the genome and transcriptome.</title>
        <authorList>
            <person name="Tanaka T."/>
            <person name="Maeda Y."/>
            <person name="Veluchamy A."/>
            <person name="Tanaka M."/>
            <person name="Abida H."/>
            <person name="Marechal E."/>
            <person name="Bowler C."/>
            <person name="Muto M."/>
            <person name="Sunaga Y."/>
            <person name="Tanaka M."/>
            <person name="Yoshino T."/>
            <person name="Taniguchi T."/>
            <person name="Fukuda Y."/>
            <person name="Nemoto M."/>
            <person name="Matsumoto M."/>
            <person name="Wong P.S."/>
            <person name="Aburatani S."/>
            <person name="Fujibuchi W."/>
        </authorList>
    </citation>
    <scope>NUCLEOTIDE SEQUENCE [LARGE SCALE GENOMIC DNA]</scope>
    <source>
        <strain evidence="3 4">JPCC DA0580</strain>
    </source>
</reference>
<keyword evidence="4" id="KW-1185">Reference proteome</keyword>
<feature type="compositionally biased region" description="Acidic residues" evidence="1">
    <location>
        <begin position="33"/>
        <end position="42"/>
    </location>
</feature>
<feature type="compositionally biased region" description="Basic and acidic residues" evidence="1">
    <location>
        <begin position="428"/>
        <end position="437"/>
    </location>
</feature>
<feature type="region of interest" description="Disordered" evidence="1">
    <location>
        <begin position="395"/>
        <end position="452"/>
    </location>
</feature>
<feature type="compositionally biased region" description="Basic and acidic residues" evidence="1">
    <location>
        <begin position="55"/>
        <end position="74"/>
    </location>
</feature>
<keyword evidence="2" id="KW-0812">Transmembrane</keyword>
<evidence type="ECO:0000313" key="3">
    <source>
        <dbReference type="EMBL" id="GAX13808.1"/>
    </source>
</evidence>
<name>A0A1Z5JJ49_FISSO</name>
<evidence type="ECO:0000313" key="4">
    <source>
        <dbReference type="Proteomes" id="UP000198406"/>
    </source>
</evidence>
<protein>
    <submittedName>
        <fullName evidence="3">Uncharacterized protein</fullName>
    </submittedName>
</protein>
<organism evidence="3 4">
    <name type="scientific">Fistulifera solaris</name>
    <name type="common">Oleaginous diatom</name>
    <dbReference type="NCBI Taxonomy" id="1519565"/>
    <lineage>
        <taxon>Eukaryota</taxon>
        <taxon>Sar</taxon>
        <taxon>Stramenopiles</taxon>
        <taxon>Ochrophyta</taxon>
        <taxon>Bacillariophyta</taxon>
        <taxon>Bacillariophyceae</taxon>
        <taxon>Bacillariophycidae</taxon>
        <taxon>Naviculales</taxon>
        <taxon>Naviculaceae</taxon>
        <taxon>Fistulifera</taxon>
    </lineage>
</organism>
<feature type="region of interest" description="Disordered" evidence="1">
    <location>
        <begin position="1"/>
        <end position="219"/>
    </location>
</feature>
<dbReference type="Proteomes" id="UP000198406">
    <property type="component" value="Unassembled WGS sequence"/>
</dbReference>
<dbReference type="PANTHER" id="PTHR36812">
    <property type="entry name" value="NEUROFILAMENT TRIPLET M PROTEIN-LIKE PROTEIN"/>
    <property type="match status" value="1"/>
</dbReference>
<sequence length="452" mass="50162">MFQLHGTQGGNEDNDDQTTGNPPSLQGKKREKDEDDVDENQDDNPTLSPSQLQGKKRDDDNKDEDDHNSHEKRPNSRPSKSKKKKKTSKDESENPDDEYEDEDDSGGHKKSEKKSKKDKGDESGGKDVTSGDDTDDGDNGDGGHEDNPSDREPTSTPQKPVDRPSLPPITRPTLSPAATMLPTILPSGELPGPTQTRTESPTEANDSPAAQPSNEPPSLNTREFELLDFVLTLAYPVNETGKLRDSMESIFFDGLLIDGLEAVIFPLPEPTKQRNTAQGYSFANGKSVIATEAEDVTVAEVHEDQTRLLEDVDFIQTELQQRMNDPNLMILDLSLSEAKDEGDNEDRSPSDAGADSNDRSLLVLIAGLLSIVSFVLCVLVVYRRYQITRPKVGEAVPEEDLHETDEWKRPQTIPEEDDEDEDEEGDDDNKKEIKIFEDETQDDFMAEPEAAR</sequence>
<keyword evidence="2" id="KW-1133">Transmembrane helix</keyword>
<evidence type="ECO:0000256" key="1">
    <source>
        <dbReference type="SAM" id="MobiDB-lite"/>
    </source>
</evidence>